<proteinExistence type="predicted"/>
<dbReference type="RefSeq" id="WP_379538010.1">
    <property type="nucleotide sequence ID" value="NZ_JBHSDR010000003.1"/>
</dbReference>
<keyword evidence="2" id="KW-1133">Transmembrane helix</keyword>
<dbReference type="PROSITE" id="PS51724">
    <property type="entry name" value="SPOR"/>
    <property type="match status" value="1"/>
</dbReference>
<sequence>MAGSDKKANRKSFLQGDDLPLDDSIASSGDEPWSEAAAFADYDDAAADAAAAGTPFISEPARLDFPEDDRLPWLESADDIDDAGDVDKGRVIAMLVLGLVTLAMVVGGVWIATHRGGFDRQADGSLIRAEAGPYKVRPSDPGGKTFAGTGDASFAVSEGKTRGAKLAGSDAPAPATPVDNRPGFAATQEGTPTPGQAAGGVGVQVGAYMNNAAAEAGWATISGLNPVLSSVRHRVVEGRADIGNVYRLQAVAADLAAANALCAQLKANGQDCQVKR</sequence>
<evidence type="ECO:0000259" key="3">
    <source>
        <dbReference type="PROSITE" id="PS51724"/>
    </source>
</evidence>
<keyword evidence="2" id="KW-0812">Transmembrane</keyword>
<name>A0ABV8RMF9_9SPHN</name>
<dbReference type="Proteomes" id="UP001595828">
    <property type="component" value="Unassembled WGS sequence"/>
</dbReference>
<dbReference type="InterPro" id="IPR007730">
    <property type="entry name" value="SPOR-like_dom"/>
</dbReference>
<dbReference type="Gene3D" id="3.30.70.1070">
    <property type="entry name" value="Sporulation related repeat"/>
    <property type="match status" value="1"/>
</dbReference>
<organism evidence="4 5">
    <name type="scientific">Novosphingobium tardum</name>
    <dbReference type="NCBI Taxonomy" id="1538021"/>
    <lineage>
        <taxon>Bacteria</taxon>
        <taxon>Pseudomonadati</taxon>
        <taxon>Pseudomonadota</taxon>
        <taxon>Alphaproteobacteria</taxon>
        <taxon>Sphingomonadales</taxon>
        <taxon>Sphingomonadaceae</taxon>
        <taxon>Novosphingobium</taxon>
    </lineage>
</organism>
<dbReference type="EMBL" id="JBHSDR010000003">
    <property type="protein sequence ID" value="MFC4294561.1"/>
    <property type="molecule type" value="Genomic_DNA"/>
</dbReference>
<feature type="region of interest" description="Disordered" evidence="1">
    <location>
        <begin position="158"/>
        <end position="197"/>
    </location>
</feature>
<dbReference type="InterPro" id="IPR036680">
    <property type="entry name" value="SPOR-like_sf"/>
</dbReference>
<reference evidence="5" key="1">
    <citation type="journal article" date="2019" name="Int. J. Syst. Evol. Microbiol.">
        <title>The Global Catalogue of Microorganisms (GCM) 10K type strain sequencing project: providing services to taxonomists for standard genome sequencing and annotation.</title>
        <authorList>
            <consortium name="The Broad Institute Genomics Platform"/>
            <consortium name="The Broad Institute Genome Sequencing Center for Infectious Disease"/>
            <person name="Wu L."/>
            <person name="Ma J."/>
        </authorList>
    </citation>
    <scope>NUCLEOTIDE SEQUENCE [LARGE SCALE GENOMIC DNA]</scope>
    <source>
        <strain evidence="5">CGMCC 1.12989</strain>
    </source>
</reference>
<dbReference type="Pfam" id="PF05036">
    <property type="entry name" value="SPOR"/>
    <property type="match status" value="1"/>
</dbReference>
<feature type="region of interest" description="Disordered" evidence="1">
    <location>
        <begin position="1"/>
        <end position="30"/>
    </location>
</feature>
<keyword evidence="2" id="KW-0472">Membrane</keyword>
<keyword evidence="5" id="KW-1185">Reference proteome</keyword>
<feature type="domain" description="SPOR" evidence="3">
    <location>
        <begin position="195"/>
        <end position="276"/>
    </location>
</feature>
<comment type="caution">
    <text evidence="4">The sequence shown here is derived from an EMBL/GenBank/DDBJ whole genome shotgun (WGS) entry which is preliminary data.</text>
</comment>
<evidence type="ECO:0000256" key="1">
    <source>
        <dbReference type="SAM" id="MobiDB-lite"/>
    </source>
</evidence>
<evidence type="ECO:0000256" key="2">
    <source>
        <dbReference type="SAM" id="Phobius"/>
    </source>
</evidence>
<protein>
    <submittedName>
        <fullName evidence="4">SPOR domain-containing protein</fullName>
    </submittedName>
</protein>
<evidence type="ECO:0000313" key="4">
    <source>
        <dbReference type="EMBL" id="MFC4294561.1"/>
    </source>
</evidence>
<evidence type="ECO:0000313" key="5">
    <source>
        <dbReference type="Proteomes" id="UP001595828"/>
    </source>
</evidence>
<accession>A0ABV8RMF9</accession>
<gene>
    <name evidence="4" type="ORF">ACFO0A_05745</name>
</gene>
<feature type="transmembrane region" description="Helical" evidence="2">
    <location>
        <begin position="91"/>
        <end position="112"/>
    </location>
</feature>